<organism evidence="2 3">
    <name type="scientific">Cyanobium usitatum str. Tous</name>
    <dbReference type="NCBI Taxonomy" id="2116684"/>
    <lineage>
        <taxon>Bacteria</taxon>
        <taxon>Bacillati</taxon>
        <taxon>Cyanobacteriota</taxon>
        <taxon>Cyanophyceae</taxon>
        <taxon>Synechococcales</taxon>
        <taxon>Prochlorococcaceae</taxon>
        <taxon>Cyanobium</taxon>
    </lineage>
</organism>
<keyword evidence="1" id="KW-1133">Transmembrane helix</keyword>
<feature type="transmembrane region" description="Helical" evidence="1">
    <location>
        <begin position="141"/>
        <end position="157"/>
    </location>
</feature>
<dbReference type="Proteomes" id="UP000243002">
    <property type="component" value="Unassembled WGS sequence"/>
</dbReference>
<dbReference type="PANTHER" id="PTHR36716:SF2">
    <property type="entry name" value="F3H9.20 PROTEIN"/>
    <property type="match status" value="1"/>
</dbReference>
<dbReference type="OrthoDB" id="458254at2"/>
<dbReference type="InterPro" id="IPR019275">
    <property type="entry name" value="DUF2301"/>
</dbReference>
<keyword evidence="1" id="KW-0472">Membrane</keyword>
<evidence type="ECO:0000313" key="2">
    <source>
        <dbReference type="EMBL" id="PSJ04583.1"/>
    </source>
</evidence>
<comment type="caution">
    <text evidence="2">The sequence shown here is derived from an EMBL/GenBank/DDBJ whole genome shotgun (WGS) entry which is preliminary data.</text>
</comment>
<evidence type="ECO:0000313" key="3">
    <source>
        <dbReference type="Proteomes" id="UP000243002"/>
    </source>
</evidence>
<protein>
    <recommendedName>
        <fullName evidence="4">DUF2301 domain-containing membrane protein</fullName>
    </recommendedName>
</protein>
<dbReference type="EMBL" id="PXXO01000011">
    <property type="protein sequence ID" value="PSJ04583.1"/>
    <property type="molecule type" value="Genomic_DNA"/>
</dbReference>
<feature type="transmembrane region" description="Helical" evidence="1">
    <location>
        <begin position="113"/>
        <end position="134"/>
    </location>
</feature>
<reference evidence="2 3" key="1">
    <citation type="journal article" date="2018" name="Environ. Microbiol.">
        <title>Ecological and genomic features of two widespread freshwater picocyanobacteria.</title>
        <authorList>
            <person name="Cabello-Yeves P.J."/>
            <person name="Picazo A."/>
            <person name="Camacho A."/>
            <person name="Callieri C."/>
            <person name="Rosselli R."/>
            <person name="Roda-Garcia J.J."/>
            <person name="Coutinho F.H."/>
            <person name="Rodriguez-Valera F."/>
        </authorList>
    </citation>
    <scope>NUCLEOTIDE SEQUENCE [LARGE SCALE GENOMIC DNA]</scope>
    <source>
        <strain evidence="2 3">Tous</strain>
    </source>
</reference>
<dbReference type="PANTHER" id="PTHR36716">
    <property type="entry name" value="F3H9.20 PROTEIN"/>
    <property type="match status" value="1"/>
</dbReference>
<accession>A0A2P7MTM9</accession>
<dbReference type="AlphaFoldDB" id="A0A2P7MTM9"/>
<dbReference type="Pfam" id="PF10063">
    <property type="entry name" value="DUF2301"/>
    <property type="match status" value="1"/>
</dbReference>
<dbReference type="RefSeq" id="WP_106632616.1">
    <property type="nucleotide sequence ID" value="NZ_PXXO01000011.1"/>
</dbReference>
<gene>
    <name evidence="2" type="ORF">C7K55_10215</name>
</gene>
<proteinExistence type="predicted"/>
<feature type="transmembrane region" description="Helical" evidence="1">
    <location>
        <begin position="52"/>
        <end position="71"/>
    </location>
</feature>
<evidence type="ECO:0008006" key="4">
    <source>
        <dbReference type="Google" id="ProtNLM"/>
    </source>
</evidence>
<feature type="transmembrane region" description="Helical" evidence="1">
    <location>
        <begin position="28"/>
        <end position="46"/>
    </location>
</feature>
<evidence type="ECO:0000256" key="1">
    <source>
        <dbReference type="SAM" id="Phobius"/>
    </source>
</evidence>
<keyword evidence="1" id="KW-0812">Transmembrane</keyword>
<name>A0A2P7MTM9_9CYAN</name>
<keyword evidence="3" id="KW-1185">Reference proteome</keyword>
<feature type="transmembrane region" description="Helical" evidence="1">
    <location>
        <begin position="83"/>
        <end position="101"/>
    </location>
</feature>
<sequence>MTDQIFEGVYGTYTIDATDRREVLGYRLALTAVAIGQAGLLVQWRQLGADQLWPWMLLMAAGLGLALRWIHIYLVPLHRALQLFWLLGCLGGLALAIRSGPGAMMPALASQPLWILAIGPFFAALAGVGFKEFFCFRRPEAIGVTLLLPIALLGHLSGLLPGAITTALLALESGLLLVLCLRKFPMPAAADVGDKSVFAYLKGQAGPAEEAAL</sequence>